<dbReference type="AlphaFoldDB" id="A0A9W8MVP0"/>
<protein>
    <recommendedName>
        <fullName evidence="3">F-box domain-containing protein</fullName>
    </recommendedName>
</protein>
<evidence type="ECO:0008006" key="3">
    <source>
        <dbReference type="Google" id="ProtNLM"/>
    </source>
</evidence>
<dbReference type="OrthoDB" id="3064206at2759"/>
<comment type="caution">
    <text evidence="1">The sequence shown here is derived from an EMBL/GenBank/DDBJ whole genome shotgun (WGS) entry which is preliminary data.</text>
</comment>
<reference evidence="1" key="1">
    <citation type="submission" date="2022-07" db="EMBL/GenBank/DDBJ databases">
        <title>Genome Sequence of Agrocybe chaxingu.</title>
        <authorList>
            <person name="Buettner E."/>
        </authorList>
    </citation>
    <scope>NUCLEOTIDE SEQUENCE</scope>
    <source>
        <strain evidence="1">MP-N11</strain>
    </source>
</reference>
<sequence>MQSSMSIHDLPPEILCLVFKANANMESHPQTLFFDSDTATALGDTLFASRVCKLWRVLILGSPSLWGGLVDVDYLMRLNPVGRDEVVRRTGNALLSIRGSVAGTESYDFIIPPLLANWKRIETLSITIPDNTFPDPSKPGWEPLYWSATNLRSFSFVLYRCPERVNPVGFGPGLFNNDAPRLRVFESPCLPDPRDLTSSKHPYPFAQVRRLRLQEVVDSIPLGSLLDSLKSMHRLESLSLTSTSRERPMIATTFPVVRLPSLLNLKLTFTPILWATILLESLVPDRGCGLQLTWGNPPVIKDATDKKRFNDVLTRYVTNAFCNNSTCDRLRVSFTPNLLQIKQHSITMAPHLSDLDHPPGISLSFLRSSKSYTSILSETFHPSTIFSSCDFTGIKTLELTLKRVMRPRSSS</sequence>
<dbReference type="EMBL" id="JANKHO010000228">
    <property type="protein sequence ID" value="KAJ3512914.1"/>
    <property type="molecule type" value="Genomic_DNA"/>
</dbReference>
<keyword evidence="2" id="KW-1185">Reference proteome</keyword>
<name>A0A9W8MVP0_9AGAR</name>
<evidence type="ECO:0000313" key="1">
    <source>
        <dbReference type="EMBL" id="KAJ3512914.1"/>
    </source>
</evidence>
<gene>
    <name evidence="1" type="ORF">NLJ89_g3249</name>
</gene>
<organism evidence="1 2">
    <name type="scientific">Agrocybe chaxingu</name>
    <dbReference type="NCBI Taxonomy" id="84603"/>
    <lineage>
        <taxon>Eukaryota</taxon>
        <taxon>Fungi</taxon>
        <taxon>Dikarya</taxon>
        <taxon>Basidiomycota</taxon>
        <taxon>Agaricomycotina</taxon>
        <taxon>Agaricomycetes</taxon>
        <taxon>Agaricomycetidae</taxon>
        <taxon>Agaricales</taxon>
        <taxon>Agaricineae</taxon>
        <taxon>Strophariaceae</taxon>
        <taxon>Agrocybe</taxon>
    </lineage>
</organism>
<dbReference type="Proteomes" id="UP001148786">
    <property type="component" value="Unassembled WGS sequence"/>
</dbReference>
<accession>A0A9W8MVP0</accession>
<dbReference type="Gene3D" id="1.20.1280.50">
    <property type="match status" value="1"/>
</dbReference>
<evidence type="ECO:0000313" key="2">
    <source>
        <dbReference type="Proteomes" id="UP001148786"/>
    </source>
</evidence>
<proteinExistence type="predicted"/>